<organism evidence="4 5">
    <name type="scientific">Butyrivibrio fibrisolvens</name>
    <dbReference type="NCBI Taxonomy" id="831"/>
    <lineage>
        <taxon>Bacteria</taxon>
        <taxon>Bacillati</taxon>
        <taxon>Bacillota</taxon>
        <taxon>Clostridia</taxon>
        <taxon>Lachnospirales</taxon>
        <taxon>Lachnospiraceae</taxon>
        <taxon>Butyrivibrio</taxon>
    </lineage>
</organism>
<evidence type="ECO:0000259" key="3">
    <source>
        <dbReference type="Pfam" id="PF07179"/>
    </source>
</evidence>
<dbReference type="InterPro" id="IPR009839">
    <property type="entry name" value="SseB_N"/>
</dbReference>
<feature type="coiled-coil region" evidence="1">
    <location>
        <begin position="17"/>
        <end position="50"/>
    </location>
</feature>
<feature type="compositionally biased region" description="Polar residues" evidence="2">
    <location>
        <begin position="443"/>
        <end position="455"/>
    </location>
</feature>
<keyword evidence="1" id="KW-0175">Coiled coil</keyword>
<reference evidence="4 5" key="1">
    <citation type="submission" date="2017-09" db="EMBL/GenBank/DDBJ databases">
        <title>High-quality draft genome sequence of Butyrivibrio fibrisolvens INBov1, isolated from cow rumen.</title>
        <authorList>
            <person name="Rodriguez Hernaez J."/>
            <person name="Rivarola M."/>
            <person name="Paniego N."/>
            <person name="Cravero S."/>
            <person name="Ceron Cucchi M."/>
            <person name="Martinez M.C."/>
        </authorList>
    </citation>
    <scope>NUCLEOTIDE SEQUENCE [LARGE SCALE GENOMIC DNA]</scope>
    <source>
        <strain evidence="4 5">INBov1</strain>
    </source>
</reference>
<sequence>MKVGLCFMGLFDLFGGNKKKEEEAAALAEKRKEEEAIKEKEDQIAAHEGLEWPHPVPISRIRTQGEEPDVFEDPVSQERKDEIGPLIYEEKIGLDTLKFLTLPELLFVLTTLEFYNSKGKLKGFSENHRILYNELLNRVRDAKMIYCLYDDATKFPFIENGFAYIYLEKEIAQQVAAAYGKQYRRLTVKDCPAVPEGAESTDRGFFDYLYYLGIERIIIDNGRYRARFSRSEIVAPPDFGQDQKKAPMNPQLRLAMLDFLSEARWPVKYEKRAQVVQTKEARMVALARAGRYIVPIQHEGPAEMMSDGRIKFNKDTKLRFPVMKTNNGKLFLPIFTDGIEFSKKFGREGFEGAVFRFSDILRFVQDKDGLAINPMGENIMLPKDKMMALEAASRMMAESKNAGKTVNEANAQDIIKRASAEDVADKIIQMPKRTQDADEASEKTNSTQTSDSSVETADITPEN</sequence>
<accession>A0A317G574</accession>
<evidence type="ECO:0000256" key="1">
    <source>
        <dbReference type="SAM" id="Coils"/>
    </source>
</evidence>
<keyword evidence="5" id="KW-1185">Reference proteome</keyword>
<dbReference type="EMBL" id="NXNG01000001">
    <property type="protein sequence ID" value="PWT29214.1"/>
    <property type="molecule type" value="Genomic_DNA"/>
</dbReference>
<feature type="domain" description="SseB protein N-terminal" evidence="3">
    <location>
        <begin position="276"/>
        <end position="378"/>
    </location>
</feature>
<evidence type="ECO:0000313" key="5">
    <source>
        <dbReference type="Proteomes" id="UP000245488"/>
    </source>
</evidence>
<evidence type="ECO:0000313" key="4">
    <source>
        <dbReference type="EMBL" id="PWT29214.1"/>
    </source>
</evidence>
<protein>
    <recommendedName>
        <fullName evidence="3">SseB protein N-terminal domain-containing protein</fullName>
    </recommendedName>
</protein>
<evidence type="ECO:0000256" key="2">
    <source>
        <dbReference type="SAM" id="MobiDB-lite"/>
    </source>
</evidence>
<dbReference type="Proteomes" id="UP000245488">
    <property type="component" value="Chromosome"/>
</dbReference>
<proteinExistence type="predicted"/>
<gene>
    <name evidence="4" type="ORF">CPT75_19980</name>
</gene>
<comment type="caution">
    <text evidence="4">The sequence shown here is derived from an EMBL/GenBank/DDBJ whole genome shotgun (WGS) entry which is preliminary data.</text>
</comment>
<dbReference type="Pfam" id="PF07179">
    <property type="entry name" value="SseB"/>
    <property type="match status" value="1"/>
</dbReference>
<dbReference type="AlphaFoldDB" id="A0A317G574"/>
<feature type="compositionally biased region" description="Basic and acidic residues" evidence="2">
    <location>
        <begin position="433"/>
        <end position="442"/>
    </location>
</feature>
<name>A0A317G574_BUTFI</name>
<feature type="region of interest" description="Disordered" evidence="2">
    <location>
        <begin position="428"/>
        <end position="463"/>
    </location>
</feature>